<dbReference type="AlphaFoldDB" id="A0AAV0G5R9"/>
<name>A0AAV0G5R9_9ASTE</name>
<organism evidence="1 2">
    <name type="scientific">Cuscuta epithymum</name>
    <dbReference type="NCBI Taxonomy" id="186058"/>
    <lineage>
        <taxon>Eukaryota</taxon>
        <taxon>Viridiplantae</taxon>
        <taxon>Streptophyta</taxon>
        <taxon>Embryophyta</taxon>
        <taxon>Tracheophyta</taxon>
        <taxon>Spermatophyta</taxon>
        <taxon>Magnoliopsida</taxon>
        <taxon>eudicotyledons</taxon>
        <taxon>Gunneridae</taxon>
        <taxon>Pentapetalae</taxon>
        <taxon>asterids</taxon>
        <taxon>lamiids</taxon>
        <taxon>Solanales</taxon>
        <taxon>Convolvulaceae</taxon>
        <taxon>Cuscuteae</taxon>
        <taxon>Cuscuta</taxon>
        <taxon>Cuscuta subgen. Cuscuta</taxon>
    </lineage>
</organism>
<reference evidence="1" key="1">
    <citation type="submission" date="2022-07" db="EMBL/GenBank/DDBJ databases">
        <authorList>
            <person name="Macas J."/>
            <person name="Novak P."/>
            <person name="Neumann P."/>
        </authorList>
    </citation>
    <scope>NUCLEOTIDE SEQUENCE</scope>
</reference>
<sequence length="113" mass="12860">MLECLGSLIRTVASLTTHFQETPSYLYRSGFVYHSLQRVQSRTSQSMSPLNWELQKVRVSPPSMILASRATCIQVNPYKCITHKAESIKPTAVHHPTEFDITLQKQKTILART</sequence>
<proteinExistence type="predicted"/>
<comment type="caution">
    <text evidence="1">The sequence shown here is derived from an EMBL/GenBank/DDBJ whole genome shotgun (WGS) entry which is preliminary data.</text>
</comment>
<evidence type="ECO:0000313" key="1">
    <source>
        <dbReference type="EMBL" id="CAH9143289.1"/>
    </source>
</evidence>
<accession>A0AAV0G5R9</accession>
<dbReference type="Proteomes" id="UP001152523">
    <property type="component" value="Unassembled WGS sequence"/>
</dbReference>
<gene>
    <name evidence="1" type="ORF">CEPIT_LOCUS40551</name>
</gene>
<protein>
    <submittedName>
        <fullName evidence="1">Uncharacterized protein</fullName>
    </submittedName>
</protein>
<keyword evidence="2" id="KW-1185">Reference proteome</keyword>
<evidence type="ECO:0000313" key="2">
    <source>
        <dbReference type="Proteomes" id="UP001152523"/>
    </source>
</evidence>
<dbReference type="EMBL" id="CAMAPF010001049">
    <property type="protein sequence ID" value="CAH9143289.1"/>
    <property type="molecule type" value="Genomic_DNA"/>
</dbReference>